<dbReference type="STRING" id="208445.SAMN04489727_0606"/>
<gene>
    <name evidence="1" type="ORF">SAMN04489727_0606</name>
</gene>
<dbReference type="Proteomes" id="UP000199622">
    <property type="component" value="Unassembled WGS sequence"/>
</dbReference>
<evidence type="ECO:0000313" key="1">
    <source>
        <dbReference type="EMBL" id="SEB32820.1"/>
    </source>
</evidence>
<proteinExistence type="predicted"/>
<accession>A0A1H4IFT3</accession>
<keyword evidence="2" id="KW-1185">Reference proteome</keyword>
<dbReference type="AlphaFoldDB" id="A0A1H4IFT3"/>
<reference evidence="2" key="1">
    <citation type="submission" date="2016-10" db="EMBL/GenBank/DDBJ databases">
        <authorList>
            <person name="Varghese N."/>
            <person name="Submissions S."/>
        </authorList>
    </citation>
    <scope>NUCLEOTIDE SEQUENCE [LARGE SCALE GENOMIC DNA]</scope>
    <source>
        <strain evidence="2">DSM 44544</strain>
    </source>
</reference>
<dbReference type="EMBL" id="FNSO01000002">
    <property type="protein sequence ID" value="SEB32820.1"/>
    <property type="molecule type" value="Genomic_DNA"/>
</dbReference>
<organism evidence="1 2">
    <name type="scientific">Amycolatopsis tolypomycina</name>
    <dbReference type="NCBI Taxonomy" id="208445"/>
    <lineage>
        <taxon>Bacteria</taxon>
        <taxon>Bacillati</taxon>
        <taxon>Actinomycetota</taxon>
        <taxon>Actinomycetes</taxon>
        <taxon>Pseudonocardiales</taxon>
        <taxon>Pseudonocardiaceae</taxon>
        <taxon>Amycolatopsis</taxon>
    </lineage>
</organism>
<evidence type="ECO:0000313" key="2">
    <source>
        <dbReference type="Proteomes" id="UP000199622"/>
    </source>
</evidence>
<name>A0A1H4IFT3_9PSEU</name>
<protein>
    <submittedName>
        <fullName evidence="1">Uncharacterized protein</fullName>
    </submittedName>
</protein>
<sequence>MLTCRSRPRCLRTWSELDGVRLREGDGPLSVQVRPAAMSRPHRPWRPAPVPLRPGEWLRWQLNYRFGSTCECGAQWHYRPETLNLR</sequence>